<dbReference type="GO" id="GO:0008168">
    <property type="term" value="F:methyltransferase activity"/>
    <property type="evidence" value="ECO:0007669"/>
    <property type="project" value="UniProtKB-KW"/>
</dbReference>
<dbReference type="Gene3D" id="3.40.50.150">
    <property type="entry name" value="Vaccinia Virus protein VP39"/>
    <property type="match status" value="1"/>
</dbReference>
<dbReference type="Pfam" id="PF13489">
    <property type="entry name" value="Methyltransf_23"/>
    <property type="match status" value="1"/>
</dbReference>
<accession>A0ABY5MW24</accession>
<keyword evidence="1" id="KW-0489">Methyltransferase</keyword>
<evidence type="ECO:0000313" key="2">
    <source>
        <dbReference type="Proteomes" id="UP000831921"/>
    </source>
</evidence>
<dbReference type="Proteomes" id="UP000831921">
    <property type="component" value="Chromosome"/>
</dbReference>
<dbReference type="GO" id="GO:0032259">
    <property type="term" value="P:methylation"/>
    <property type="evidence" value="ECO:0007669"/>
    <property type="project" value="UniProtKB-KW"/>
</dbReference>
<dbReference type="RefSeq" id="WP_249503319.1">
    <property type="nucleotide sequence ID" value="NZ_CP097253.1"/>
</dbReference>
<sequence>MERQVYDRMAELDQRHWWYRARRRVLAQLIARVVRPRPNSKILEVGCGTGHNFAMLDLFGSVDAIEVDPAARAMAEMRLGRPIGSSPLPALEGVADNSYDMIGSFDVIEHIADDRAALAGIARCLKPGGKFVMTVPAHQWMWSAHDVVNHHQRRYSKASLKALVDGSPLKLEKMGYLNSFLLPVAIAARAAGKLTGKDDGDDTLPPAPLNAALEVVFAQEARLIGKVPLPPGLSLWAVASTGT</sequence>
<organism evidence="1 2">
    <name type="scientific">Sphingomonas glaciei</name>
    <dbReference type="NCBI Taxonomy" id="2938948"/>
    <lineage>
        <taxon>Bacteria</taxon>
        <taxon>Pseudomonadati</taxon>
        <taxon>Pseudomonadota</taxon>
        <taxon>Alphaproteobacteria</taxon>
        <taxon>Sphingomonadales</taxon>
        <taxon>Sphingomonadaceae</taxon>
        <taxon>Sphingomonas</taxon>
    </lineage>
</organism>
<protein>
    <submittedName>
        <fullName evidence="1">Class I SAM-dependent methyltransferase</fullName>
    </submittedName>
</protein>
<proteinExistence type="predicted"/>
<evidence type="ECO:0000313" key="1">
    <source>
        <dbReference type="EMBL" id="UUR07532.1"/>
    </source>
</evidence>
<dbReference type="CDD" id="cd02440">
    <property type="entry name" value="AdoMet_MTases"/>
    <property type="match status" value="1"/>
</dbReference>
<dbReference type="PANTHER" id="PTHR43861">
    <property type="entry name" value="TRANS-ACONITATE 2-METHYLTRANSFERASE-RELATED"/>
    <property type="match status" value="1"/>
</dbReference>
<name>A0ABY5MW24_9SPHN</name>
<dbReference type="SUPFAM" id="SSF53335">
    <property type="entry name" value="S-adenosyl-L-methionine-dependent methyltransferases"/>
    <property type="match status" value="1"/>
</dbReference>
<gene>
    <name evidence="1" type="ORF">M1K48_11380</name>
</gene>
<keyword evidence="1" id="KW-0808">Transferase</keyword>
<reference evidence="1 2" key="1">
    <citation type="submission" date="2022-05" db="EMBL/GenBank/DDBJ databases">
        <title>S8-45 Sphingomonas ultraviolaceadurans.</title>
        <authorList>
            <person name="Liu Y."/>
        </authorList>
    </citation>
    <scope>NUCLEOTIDE SEQUENCE [LARGE SCALE GENOMIC DNA]</scope>
    <source>
        <strain evidence="1 2">S8-45</strain>
    </source>
</reference>
<dbReference type="InterPro" id="IPR029063">
    <property type="entry name" value="SAM-dependent_MTases_sf"/>
</dbReference>
<dbReference type="PANTHER" id="PTHR43861:SF6">
    <property type="entry name" value="METHYLTRANSFERASE TYPE 11"/>
    <property type="match status" value="1"/>
</dbReference>
<dbReference type="EMBL" id="CP097253">
    <property type="protein sequence ID" value="UUR07532.1"/>
    <property type="molecule type" value="Genomic_DNA"/>
</dbReference>
<keyword evidence="2" id="KW-1185">Reference proteome</keyword>